<protein>
    <recommendedName>
        <fullName evidence="7">Ig-like domain-containing protein</fullName>
    </recommendedName>
</protein>
<evidence type="ECO:0000256" key="1">
    <source>
        <dbReference type="ARBA" id="ARBA00022729"/>
    </source>
</evidence>
<dbReference type="InterPro" id="IPR007110">
    <property type="entry name" value="Ig-like_dom"/>
</dbReference>
<feature type="compositionally biased region" description="Low complexity" evidence="5">
    <location>
        <begin position="280"/>
        <end position="290"/>
    </location>
</feature>
<keyword evidence="4" id="KW-0393">Immunoglobulin domain</keyword>
<dbReference type="SMART" id="SM00409">
    <property type="entry name" value="IG"/>
    <property type="match status" value="2"/>
</dbReference>
<accession>A0A9P0ID85</accession>
<name>A0A9P0ID85_SPOLI</name>
<dbReference type="Pfam" id="PF13927">
    <property type="entry name" value="Ig_3"/>
    <property type="match status" value="1"/>
</dbReference>
<keyword evidence="2" id="KW-0677">Repeat</keyword>
<dbReference type="PANTHER" id="PTHR12231:SF247">
    <property type="entry name" value="DPR-INTERACTING PROTEIN DELTA, ISOFORM D"/>
    <property type="match status" value="1"/>
</dbReference>
<keyword evidence="1 6" id="KW-0732">Signal</keyword>
<dbReference type="Gene3D" id="2.60.40.10">
    <property type="entry name" value="Immunoglobulins"/>
    <property type="match status" value="3"/>
</dbReference>
<gene>
    <name evidence="8" type="ORF">SPLIT_LOCUS9961</name>
</gene>
<feature type="region of interest" description="Disordered" evidence="5">
    <location>
        <begin position="259"/>
        <end position="297"/>
    </location>
</feature>
<feature type="compositionally biased region" description="Polar residues" evidence="5">
    <location>
        <begin position="260"/>
        <end position="275"/>
    </location>
</feature>
<dbReference type="InterPro" id="IPR003599">
    <property type="entry name" value="Ig_sub"/>
</dbReference>
<dbReference type="SMART" id="SM00408">
    <property type="entry name" value="IGc2"/>
    <property type="match status" value="1"/>
</dbReference>
<dbReference type="InterPro" id="IPR013098">
    <property type="entry name" value="Ig_I-set"/>
</dbReference>
<dbReference type="InterPro" id="IPR051170">
    <property type="entry name" value="Neural/epithelial_adhesion"/>
</dbReference>
<dbReference type="AlphaFoldDB" id="A0A9P0ID85"/>
<dbReference type="Pfam" id="PF07679">
    <property type="entry name" value="I-set"/>
    <property type="match status" value="1"/>
</dbReference>
<dbReference type="PANTHER" id="PTHR12231">
    <property type="entry name" value="CTX-RELATED TYPE I TRANSMEMBRANE PROTEIN"/>
    <property type="match status" value="1"/>
</dbReference>
<dbReference type="InterPro" id="IPR036179">
    <property type="entry name" value="Ig-like_dom_sf"/>
</dbReference>
<evidence type="ECO:0000259" key="7">
    <source>
        <dbReference type="PROSITE" id="PS50835"/>
    </source>
</evidence>
<dbReference type="GO" id="GO:0043005">
    <property type="term" value="C:neuron projection"/>
    <property type="evidence" value="ECO:0007669"/>
    <property type="project" value="TreeGrafter"/>
</dbReference>
<reference evidence="8" key="1">
    <citation type="submission" date="2022-02" db="EMBL/GenBank/DDBJ databases">
        <authorList>
            <person name="King R."/>
        </authorList>
    </citation>
    <scope>NUCLEOTIDE SEQUENCE</scope>
</reference>
<feature type="signal peptide" evidence="6">
    <location>
        <begin position="1"/>
        <end position="26"/>
    </location>
</feature>
<evidence type="ECO:0000256" key="2">
    <source>
        <dbReference type="ARBA" id="ARBA00022737"/>
    </source>
</evidence>
<keyword evidence="3" id="KW-1015">Disulfide bond</keyword>
<sequence length="351" mass="39706">MTRRGPCRSFAISIIQIITIICQVLTEEPRFAEPIPNVTVALGRDASLPCVVEHLGTYKVAWIHIDRQMILTIHRHVITRLARFSVSHDNAMTWLLHVSQVQQEIEVPPNILDEESTQSAVAVRENQNISLVCKADGFPTPKIMWRREDGQPISVDRRKKVSPMIWVPNQLVGAPAGTDVTVDCHTEAHPRAISYWVYDNVMVLPTKKYAINTEENSYRAHMKLTVRNLQTGDFGNYRCISKNSLGETEGSIRLYEIPMPSTSPKATEMKSNANKESVRRVNVSRSVARAEPGTERPSVVRAQLDRAPDRDAAHHVYRPPHPQHVSGSRRIHCWRQSFLAIIVLVQVDLIV</sequence>
<dbReference type="EMBL" id="LR824535">
    <property type="protein sequence ID" value="CAH1644608.1"/>
    <property type="molecule type" value="Genomic_DNA"/>
</dbReference>
<dbReference type="InterPro" id="IPR013783">
    <property type="entry name" value="Ig-like_fold"/>
</dbReference>
<evidence type="ECO:0000313" key="9">
    <source>
        <dbReference type="Proteomes" id="UP001153321"/>
    </source>
</evidence>
<dbReference type="Proteomes" id="UP001153321">
    <property type="component" value="Chromosome 4"/>
</dbReference>
<evidence type="ECO:0000256" key="4">
    <source>
        <dbReference type="ARBA" id="ARBA00023319"/>
    </source>
</evidence>
<keyword evidence="9" id="KW-1185">Reference proteome</keyword>
<evidence type="ECO:0000256" key="6">
    <source>
        <dbReference type="SAM" id="SignalP"/>
    </source>
</evidence>
<organism evidence="8 9">
    <name type="scientific">Spodoptera littoralis</name>
    <name type="common">Egyptian cotton leafworm</name>
    <dbReference type="NCBI Taxonomy" id="7109"/>
    <lineage>
        <taxon>Eukaryota</taxon>
        <taxon>Metazoa</taxon>
        <taxon>Ecdysozoa</taxon>
        <taxon>Arthropoda</taxon>
        <taxon>Hexapoda</taxon>
        <taxon>Insecta</taxon>
        <taxon>Pterygota</taxon>
        <taxon>Neoptera</taxon>
        <taxon>Endopterygota</taxon>
        <taxon>Lepidoptera</taxon>
        <taxon>Glossata</taxon>
        <taxon>Ditrysia</taxon>
        <taxon>Noctuoidea</taxon>
        <taxon>Noctuidae</taxon>
        <taxon>Amphipyrinae</taxon>
        <taxon>Spodoptera</taxon>
    </lineage>
</organism>
<dbReference type="SUPFAM" id="SSF48726">
    <property type="entry name" value="Immunoglobulin"/>
    <property type="match status" value="3"/>
</dbReference>
<evidence type="ECO:0000256" key="3">
    <source>
        <dbReference type="ARBA" id="ARBA00023157"/>
    </source>
</evidence>
<feature type="domain" description="Ig-like" evidence="7">
    <location>
        <begin position="109"/>
        <end position="253"/>
    </location>
</feature>
<evidence type="ECO:0000256" key="5">
    <source>
        <dbReference type="SAM" id="MobiDB-lite"/>
    </source>
</evidence>
<dbReference type="FunFam" id="2.60.40.10:FF:000376">
    <property type="entry name" value="CLUMA_CG000981, isoform A"/>
    <property type="match status" value="1"/>
</dbReference>
<feature type="chain" id="PRO_5040460606" description="Ig-like domain-containing protein" evidence="6">
    <location>
        <begin position="27"/>
        <end position="351"/>
    </location>
</feature>
<evidence type="ECO:0000313" key="8">
    <source>
        <dbReference type="EMBL" id="CAH1644608.1"/>
    </source>
</evidence>
<dbReference type="InterPro" id="IPR003598">
    <property type="entry name" value="Ig_sub2"/>
</dbReference>
<dbReference type="PROSITE" id="PS50835">
    <property type="entry name" value="IG_LIKE"/>
    <property type="match status" value="1"/>
</dbReference>
<proteinExistence type="predicted"/>